<proteinExistence type="predicted"/>
<gene>
    <name evidence="1" type="ORF">LX03_03240</name>
</gene>
<dbReference type="Proteomes" id="UP000030001">
    <property type="component" value="Unassembled WGS sequence"/>
</dbReference>
<reference evidence="1 2" key="1">
    <citation type="submission" date="2014-09" db="EMBL/GenBank/DDBJ databases">
        <title>Lactobacillus mucosae CRL573 Genome Sequencing.</title>
        <authorList>
            <person name="Bleckwedel J."/>
            <person name="Teran L.C."/>
            <person name="Bonacina J."/>
            <person name="Saavedra L."/>
            <person name="Mozzi F.B."/>
            <person name="Raya R.R."/>
        </authorList>
    </citation>
    <scope>NUCLEOTIDE SEQUENCE [LARGE SCALE GENOMIC DNA]</scope>
    <source>
        <strain evidence="1 2">CRL573</strain>
    </source>
</reference>
<organism evidence="1 2">
    <name type="scientific">Limosilactobacillus mucosae</name>
    <name type="common">Lactobacillus mucosae</name>
    <dbReference type="NCBI Taxonomy" id="97478"/>
    <lineage>
        <taxon>Bacteria</taxon>
        <taxon>Bacillati</taxon>
        <taxon>Bacillota</taxon>
        <taxon>Bacilli</taxon>
        <taxon>Lactobacillales</taxon>
        <taxon>Lactobacillaceae</taxon>
        <taxon>Limosilactobacillus</taxon>
    </lineage>
</organism>
<name>A0A099YDZ2_LIMMU</name>
<evidence type="ECO:0000313" key="2">
    <source>
        <dbReference type="Proteomes" id="UP000030001"/>
    </source>
</evidence>
<dbReference type="AlphaFoldDB" id="A0A099YDZ2"/>
<protein>
    <submittedName>
        <fullName evidence="1">Uncharacterized protein</fullName>
    </submittedName>
</protein>
<sequence length="185" mass="21872">MNDELLNGVYVIKTRYTDPWGKKKGAYLVQNGGAHFLTYYGNVMLDDFYLLPAKYNKRKDATWLSAALCSDLLKQLYDEKFPDGLKVYKRCLVRKLSVKEAKKKMHTKKARKNRFLVQKVGDNWTFYSNNIEYYPEWQCTKPMNLEQAVKIAAECEKRKNAKRYILMTGWRKLSTCEVEQLVNWQ</sequence>
<dbReference type="EMBL" id="JROC01000027">
    <property type="protein sequence ID" value="KGL67148.1"/>
    <property type="molecule type" value="Genomic_DNA"/>
</dbReference>
<accession>A0A099YDZ2</accession>
<comment type="caution">
    <text evidence="1">The sequence shown here is derived from an EMBL/GenBank/DDBJ whole genome shotgun (WGS) entry which is preliminary data.</text>
</comment>
<evidence type="ECO:0000313" key="1">
    <source>
        <dbReference type="EMBL" id="KGL67148.1"/>
    </source>
</evidence>